<feature type="repeat" description="TPR" evidence="1">
    <location>
        <begin position="73"/>
        <end position="106"/>
    </location>
</feature>
<dbReference type="EMBL" id="BMLK01000003">
    <property type="protein sequence ID" value="GGN43493.1"/>
    <property type="molecule type" value="Genomic_DNA"/>
</dbReference>
<sequence length="122" mass="13920">MITPWLPLFLDDQIKLNDFGASDYIITQLAEFGWNAELWKARGELFRARGNQRDLVHAARFYENAIDLDPTLASAYRGLGLCLFKTGRRSEGQRALKTYLELKPEAEDAGMVRLMLPKEATQ</sequence>
<dbReference type="SUPFAM" id="SSF48452">
    <property type="entry name" value="TPR-like"/>
    <property type="match status" value="1"/>
</dbReference>
<evidence type="ECO:0008006" key="4">
    <source>
        <dbReference type="Google" id="ProtNLM"/>
    </source>
</evidence>
<dbReference type="Gene3D" id="1.25.40.10">
    <property type="entry name" value="Tetratricopeptide repeat domain"/>
    <property type="match status" value="1"/>
</dbReference>
<comment type="caution">
    <text evidence="2">The sequence shown here is derived from an EMBL/GenBank/DDBJ whole genome shotgun (WGS) entry which is preliminary data.</text>
</comment>
<gene>
    <name evidence="2" type="ORF">GCM10011349_07650</name>
</gene>
<organism evidence="2 3">
    <name type="scientific">Novosphingobium indicum</name>
    <dbReference type="NCBI Taxonomy" id="462949"/>
    <lineage>
        <taxon>Bacteria</taxon>
        <taxon>Pseudomonadati</taxon>
        <taxon>Pseudomonadota</taxon>
        <taxon>Alphaproteobacteria</taxon>
        <taxon>Sphingomonadales</taxon>
        <taxon>Sphingomonadaceae</taxon>
        <taxon>Novosphingobium</taxon>
    </lineage>
</organism>
<keyword evidence="1" id="KW-0802">TPR repeat</keyword>
<dbReference type="Proteomes" id="UP000605099">
    <property type="component" value="Unassembled WGS sequence"/>
</dbReference>
<evidence type="ECO:0000313" key="3">
    <source>
        <dbReference type="Proteomes" id="UP000605099"/>
    </source>
</evidence>
<proteinExistence type="predicted"/>
<dbReference type="Pfam" id="PF13371">
    <property type="entry name" value="TPR_9"/>
    <property type="match status" value="1"/>
</dbReference>
<name>A0ABQ2JDF9_9SPHN</name>
<accession>A0ABQ2JDF9</accession>
<reference evidence="3" key="1">
    <citation type="journal article" date="2019" name="Int. J. Syst. Evol. Microbiol.">
        <title>The Global Catalogue of Microorganisms (GCM) 10K type strain sequencing project: providing services to taxonomists for standard genome sequencing and annotation.</title>
        <authorList>
            <consortium name="The Broad Institute Genomics Platform"/>
            <consortium name="The Broad Institute Genome Sequencing Center for Infectious Disease"/>
            <person name="Wu L."/>
            <person name="Ma J."/>
        </authorList>
    </citation>
    <scope>NUCLEOTIDE SEQUENCE [LARGE SCALE GENOMIC DNA]</scope>
    <source>
        <strain evidence="3">CGMCC 1.6784</strain>
    </source>
</reference>
<evidence type="ECO:0000256" key="1">
    <source>
        <dbReference type="PROSITE-ProRule" id="PRU00339"/>
    </source>
</evidence>
<evidence type="ECO:0000313" key="2">
    <source>
        <dbReference type="EMBL" id="GGN43493.1"/>
    </source>
</evidence>
<dbReference type="InterPro" id="IPR019734">
    <property type="entry name" value="TPR_rpt"/>
</dbReference>
<keyword evidence="3" id="KW-1185">Reference proteome</keyword>
<dbReference type="PROSITE" id="PS50005">
    <property type="entry name" value="TPR"/>
    <property type="match status" value="1"/>
</dbReference>
<protein>
    <recommendedName>
        <fullName evidence="4">Tetratricopeptide repeat protein</fullName>
    </recommendedName>
</protein>
<dbReference type="InterPro" id="IPR011990">
    <property type="entry name" value="TPR-like_helical_dom_sf"/>
</dbReference>
<dbReference type="RefSeq" id="WP_229710053.1">
    <property type="nucleotide sequence ID" value="NZ_BMLK01000003.1"/>
</dbReference>